<name>A0AAJ0I6B6_9PEZI</name>
<dbReference type="Proteomes" id="UP001285908">
    <property type="component" value="Unassembled WGS sequence"/>
</dbReference>
<feature type="compositionally biased region" description="Polar residues" evidence="1">
    <location>
        <begin position="1"/>
        <end position="11"/>
    </location>
</feature>
<proteinExistence type="predicted"/>
<feature type="compositionally biased region" description="Gly residues" evidence="1">
    <location>
        <begin position="724"/>
        <end position="735"/>
    </location>
</feature>
<dbReference type="RefSeq" id="XP_062692200.1">
    <property type="nucleotide sequence ID" value="XM_062836270.1"/>
</dbReference>
<sequence length="825" mass="90830">MADMVDTSQPEQEAGKPMAVQDKSEPDVVVVDSDSDAEVEPQGTVAQLSQAKSPKKEISNSEAETDGSVSGKESEKAANTVLAPLQTSSADDNTTKDAEMEPNPSDTAATHDYLDDDDNNDLTPPPESPTPPPSHFEDTVSHSSEPPVGAEDEIVVNNARAVESPAPADQEDVEMADSEEKPRRLVVLSSKRKRAGTGENVRDDMSESPTAEEWKPRKPRSGPKKTHGVGNVKSVKLGYWRDSIAEDKRDAHSVIGFIDVRDRLRTKIETVSRDGRSLIHRYPLPPGPGGSWVTFDKIVFDPHLVNLDHFQVKEYVKVRYEQMQSNHPDVNSQEAMLEAVQQAIARVTANPPPETNALPAIAYGPDIPEHALTRPEPKRRKVISAAPVEDVLAAVDLSGRPSRVVVGTWKHSSEANRKDRHAVQGVLAQNENFRCKIVNQNPDGKEVGGNFPLGAGQIWCQWEDVDFLDHLKGMSRPQIKEYVRVRQRMMDIGELPEDRDKNDQLAVEEALRRYAQGLSKDEPMTIDLDSSPALPMRGTRQQQQQERATNGNMNGGYEEMEDISRPASVPPPQHHENNFRPIRQSTRAPRHSLPDVQLRAANRGPQTQTVVDRLERTNSIAQREIARVEASQMRADQRAANRGFHTPAIQPYPMHPPPPSSHSQHQQHHQQQQQHLPPYGGGGRPSSRAASAVPSRNGTPTTSYPPGGGGHHQGHQKNPQQGPNGSGPYGGGGTSGSSDRKSLFDDNIQRLNRVWAAQEANRIKFSQAAGETVPGINDAKIYAGIKYERKSSGPFEGKLVSQGTIINIDGEDYVEYRVLTKPSFF</sequence>
<comment type="caution">
    <text evidence="2">The sequence shown here is derived from an EMBL/GenBank/DDBJ whole genome shotgun (WGS) entry which is preliminary data.</text>
</comment>
<keyword evidence="3" id="KW-1185">Reference proteome</keyword>
<feature type="compositionally biased region" description="Low complexity" evidence="1">
    <location>
        <begin position="685"/>
        <end position="705"/>
    </location>
</feature>
<feature type="compositionally biased region" description="Polar residues" evidence="1">
    <location>
        <begin position="539"/>
        <end position="552"/>
    </location>
</feature>
<feature type="compositionally biased region" description="Low complexity" evidence="1">
    <location>
        <begin position="661"/>
        <end position="678"/>
    </location>
</feature>
<feature type="region of interest" description="Disordered" evidence="1">
    <location>
        <begin position="646"/>
        <end position="742"/>
    </location>
</feature>
<protein>
    <submittedName>
        <fullName evidence="2">Uncharacterized protein</fullName>
    </submittedName>
</protein>
<dbReference type="EMBL" id="JAULSX010000005">
    <property type="protein sequence ID" value="KAK3491017.1"/>
    <property type="molecule type" value="Genomic_DNA"/>
</dbReference>
<dbReference type="GeneID" id="87873892"/>
<dbReference type="AlphaFoldDB" id="A0AAJ0I6B6"/>
<evidence type="ECO:0000313" key="2">
    <source>
        <dbReference type="EMBL" id="KAK3491017.1"/>
    </source>
</evidence>
<reference evidence="2 3" key="1">
    <citation type="journal article" date="2023" name="Mol. Phylogenet. Evol.">
        <title>Genome-scale phylogeny and comparative genomics of the fungal order Sordariales.</title>
        <authorList>
            <person name="Hensen N."/>
            <person name="Bonometti L."/>
            <person name="Westerberg I."/>
            <person name="Brannstrom I.O."/>
            <person name="Guillou S."/>
            <person name="Cros-Aarteil S."/>
            <person name="Calhoun S."/>
            <person name="Haridas S."/>
            <person name="Kuo A."/>
            <person name="Mondo S."/>
            <person name="Pangilinan J."/>
            <person name="Riley R."/>
            <person name="LaButti K."/>
            <person name="Andreopoulos B."/>
            <person name="Lipzen A."/>
            <person name="Chen C."/>
            <person name="Yan M."/>
            <person name="Daum C."/>
            <person name="Ng V."/>
            <person name="Clum A."/>
            <person name="Steindorff A."/>
            <person name="Ohm R.A."/>
            <person name="Martin F."/>
            <person name="Silar P."/>
            <person name="Natvig D.O."/>
            <person name="Lalanne C."/>
            <person name="Gautier V."/>
            <person name="Ament-Velasquez S.L."/>
            <person name="Kruys A."/>
            <person name="Hutchinson M.I."/>
            <person name="Powell A.J."/>
            <person name="Barry K."/>
            <person name="Miller A.N."/>
            <person name="Grigoriev I.V."/>
            <person name="Debuchy R."/>
            <person name="Gladieux P."/>
            <person name="Hiltunen Thoren M."/>
            <person name="Johannesson H."/>
        </authorList>
    </citation>
    <scope>NUCLEOTIDE SEQUENCE [LARGE SCALE GENOMIC DNA]</scope>
    <source>
        <strain evidence="2 3">FGSC 10403</strain>
    </source>
</reference>
<evidence type="ECO:0000313" key="3">
    <source>
        <dbReference type="Proteomes" id="UP001285908"/>
    </source>
</evidence>
<gene>
    <name evidence="2" type="ORF">B0T23DRAFT_360916</name>
</gene>
<accession>A0AAJ0I6B6</accession>
<feature type="compositionally biased region" description="Basic residues" evidence="1">
    <location>
        <begin position="217"/>
        <end position="227"/>
    </location>
</feature>
<feature type="region of interest" description="Disordered" evidence="1">
    <location>
        <begin position="1"/>
        <end position="230"/>
    </location>
</feature>
<organism evidence="2 3">
    <name type="scientific">Neurospora hispaniola</name>
    <dbReference type="NCBI Taxonomy" id="588809"/>
    <lineage>
        <taxon>Eukaryota</taxon>
        <taxon>Fungi</taxon>
        <taxon>Dikarya</taxon>
        <taxon>Ascomycota</taxon>
        <taxon>Pezizomycotina</taxon>
        <taxon>Sordariomycetes</taxon>
        <taxon>Sordariomycetidae</taxon>
        <taxon>Sordariales</taxon>
        <taxon>Sordariaceae</taxon>
        <taxon>Neurospora</taxon>
    </lineage>
</organism>
<feature type="compositionally biased region" description="Pro residues" evidence="1">
    <location>
        <begin position="123"/>
        <end position="134"/>
    </location>
</feature>
<feature type="region of interest" description="Disordered" evidence="1">
    <location>
        <begin position="516"/>
        <end position="615"/>
    </location>
</feature>
<evidence type="ECO:0000256" key="1">
    <source>
        <dbReference type="SAM" id="MobiDB-lite"/>
    </source>
</evidence>